<evidence type="ECO:0000313" key="2">
    <source>
        <dbReference type="Proteomes" id="UP001143700"/>
    </source>
</evidence>
<dbReference type="RefSeq" id="WP_271870732.1">
    <property type="nucleotide sequence ID" value="NZ_JAOTGU010000019.1"/>
</dbReference>
<comment type="caution">
    <text evidence="1">The sequence shown here is derived from an EMBL/GenBank/DDBJ whole genome shotgun (WGS) entry which is preliminary data.</text>
</comment>
<name>A0A9X4AED3_LACAM</name>
<protein>
    <submittedName>
        <fullName evidence="1">Uncharacterized protein</fullName>
    </submittedName>
</protein>
<reference evidence="1" key="1">
    <citation type="journal article" date="2022" name="Microorganisms">
        <title>Antibiotic Susceptibility, Resistance Gene Determinants and Corresponding Genomic Regions in Lactobacillus amylovorus Isolates Derived from Wild Boars and Domestic Pigs.</title>
        <authorList>
            <person name="Moravkova M."/>
            <person name="Kostovova I."/>
            <person name="Kavanova K."/>
            <person name="Pechar R."/>
            <person name="Stanek S."/>
            <person name="Brychta A."/>
            <person name="Zeman M."/>
            <person name="Kubasova T."/>
        </authorList>
    </citation>
    <scope>NUCLEOTIDE SEQUENCE</scope>
    <source>
        <strain evidence="1">M356A</strain>
    </source>
</reference>
<gene>
    <name evidence="1" type="ORF">ODV15_09635</name>
</gene>
<dbReference type="AlphaFoldDB" id="A0A9X4AED3"/>
<reference evidence="1" key="2">
    <citation type="submission" date="2022-10" db="EMBL/GenBank/DDBJ databases">
        <authorList>
            <person name="Kostovova I."/>
            <person name="Moravkova M."/>
            <person name="Pechar R."/>
        </authorList>
    </citation>
    <scope>NUCLEOTIDE SEQUENCE</scope>
    <source>
        <strain evidence="1">M356A</strain>
    </source>
</reference>
<dbReference type="EMBL" id="JAOTGU010000019">
    <property type="protein sequence ID" value="MDB6262801.1"/>
    <property type="molecule type" value="Genomic_DNA"/>
</dbReference>
<accession>A0A9X4AED3</accession>
<organism evidence="1 2">
    <name type="scientific">Lactobacillus amylovorus</name>
    <dbReference type="NCBI Taxonomy" id="1604"/>
    <lineage>
        <taxon>Bacteria</taxon>
        <taxon>Bacillati</taxon>
        <taxon>Bacillota</taxon>
        <taxon>Bacilli</taxon>
        <taxon>Lactobacillales</taxon>
        <taxon>Lactobacillaceae</taxon>
        <taxon>Lactobacillus</taxon>
    </lineage>
</organism>
<proteinExistence type="predicted"/>
<dbReference type="Proteomes" id="UP001143700">
    <property type="component" value="Unassembled WGS sequence"/>
</dbReference>
<evidence type="ECO:0000313" key="1">
    <source>
        <dbReference type="EMBL" id="MDB6262801.1"/>
    </source>
</evidence>
<sequence length="68" mass="8034">MKYAIYREDQEEYENYGTIEYDDDQGAGVVWIKELGDGITYCATLKETEKYLSEELHGREKLIQQHLI</sequence>